<dbReference type="GO" id="GO:0003677">
    <property type="term" value="F:DNA binding"/>
    <property type="evidence" value="ECO:0007669"/>
    <property type="project" value="InterPro"/>
</dbReference>
<organism evidence="2 3">
    <name type="scientific">Geodermatophilus obscurus</name>
    <dbReference type="NCBI Taxonomy" id="1861"/>
    <lineage>
        <taxon>Bacteria</taxon>
        <taxon>Bacillati</taxon>
        <taxon>Actinomycetota</taxon>
        <taxon>Actinomycetes</taxon>
        <taxon>Geodermatophilales</taxon>
        <taxon>Geodermatophilaceae</taxon>
        <taxon>Geodermatophilus</taxon>
    </lineage>
</organism>
<dbReference type="InterPro" id="IPR027417">
    <property type="entry name" value="P-loop_NTPase"/>
</dbReference>
<dbReference type="InterPro" id="IPR059106">
    <property type="entry name" value="WHD_MalT"/>
</dbReference>
<dbReference type="Pfam" id="PF17874">
    <property type="entry name" value="TPR_MalT"/>
    <property type="match status" value="1"/>
</dbReference>
<gene>
    <name evidence="2" type="ORF">SAMN05660359_03555</name>
</gene>
<sequence>MAGPLLETKFHVPRVRRGLLPRPRLTERLGRAAESALTLVSAPAGFGKTTALAEWLSTGPAGARSVAWLSLDARDNDPALFWTYVVTALQGAEPTVGTGALALLRSARSSTEAVLSSLLNDLAGLPHDVVLVLDDYHLVVARDVQDGMAFLLAHLPPQAHLVIATRADPSFPLARLRARADLVEVRVADLRFTRDEAAAYLEHGMGLELTPGDVATLEQRTEGWIAALQLAALSLQGRQDAAGFIEGFAGDDRYVVDYLVEEVLERQSEEVRTFLLRTSVLSRLSGGLCEAVTGQDGGRATLEALDRAGLFLVPLDDRRRWYRYHHLFADVLRARLREEEPERLSDLHRRASEWYEHHGEPAEAVQHALDAGDVERAAALVELAVPALRRARQEATLRRWLEALPEELLRRRPVLAIGYVGSLMSRGELEGVQERLDAVERLLDEQDAGAPSADVVVVDRAGYRSLPSEIAMYRAGRALVLGDVAATTAHARRARDLAVEDDHLTRGAAAALLGLAYWTGGDLDTARRWYTDATAGLARAGHHSDVLGGALVLADIAVAQGRLRAAMSTFEEGLRLAGRVDPPLRGAADMHVGVGALLCERNDLDGARRHLQLSRDLGEHAGLPQNRYRRRVVMARIRAAEGDPDAALGLLDEAERLYVGDFSPDVRPVAALRARVWISQGRWAEALGWARDRGLSSDDELGYVREFEHVTLARALVGRYTAERDERTIKEATGLLRRLLAAAEAGARTGGLIDVLVVQALASQVRGDLSAAIASLRRALALAAPEGHVRVFVDEGAPMAALLRAAGERGPDGGHVRRLVAAFDGADGRVPLQRGLVDPLSARELDVLRLLATDLAGPDIARELVVSLNTVRTHTKNIYAKLAVNNRRAAVRRAEELALTSPVRGSGHRGRDAPER</sequence>
<dbReference type="SMART" id="SM00421">
    <property type="entry name" value="HTH_LUXR"/>
    <property type="match status" value="1"/>
</dbReference>
<dbReference type="RefSeq" id="WP_075015074.1">
    <property type="nucleotide sequence ID" value="NZ_FOWE01000009.1"/>
</dbReference>
<dbReference type="SUPFAM" id="SSF46894">
    <property type="entry name" value="C-terminal effector domain of the bipartite response regulators"/>
    <property type="match status" value="1"/>
</dbReference>
<dbReference type="EMBL" id="FOWE01000009">
    <property type="protein sequence ID" value="SFO45733.1"/>
    <property type="molecule type" value="Genomic_DNA"/>
</dbReference>
<evidence type="ECO:0000259" key="1">
    <source>
        <dbReference type="PROSITE" id="PS50043"/>
    </source>
</evidence>
<dbReference type="InterPro" id="IPR011990">
    <property type="entry name" value="TPR-like_helical_dom_sf"/>
</dbReference>
<dbReference type="SUPFAM" id="SSF52540">
    <property type="entry name" value="P-loop containing nucleoside triphosphate hydrolases"/>
    <property type="match status" value="1"/>
</dbReference>
<proteinExistence type="predicted"/>
<dbReference type="SUPFAM" id="SSF48452">
    <property type="entry name" value="TPR-like"/>
    <property type="match status" value="2"/>
</dbReference>
<keyword evidence="3" id="KW-1185">Reference proteome</keyword>
<dbReference type="InterPro" id="IPR041617">
    <property type="entry name" value="TPR_MalT"/>
</dbReference>
<dbReference type="AlphaFoldDB" id="A0A1I5HBX3"/>
<protein>
    <submittedName>
        <fullName evidence="2">LuxR family transcriptional regulator, maltose regulon positive regulatory protein</fullName>
    </submittedName>
</protein>
<feature type="domain" description="HTH luxR-type" evidence="1">
    <location>
        <begin position="833"/>
        <end position="898"/>
    </location>
</feature>
<dbReference type="InterPro" id="IPR000792">
    <property type="entry name" value="Tscrpt_reg_LuxR_C"/>
</dbReference>
<dbReference type="InterPro" id="IPR016032">
    <property type="entry name" value="Sig_transdc_resp-reg_C-effctor"/>
</dbReference>
<dbReference type="PRINTS" id="PR00038">
    <property type="entry name" value="HTHLUXR"/>
</dbReference>
<dbReference type="Gene3D" id="1.10.10.10">
    <property type="entry name" value="Winged helix-like DNA-binding domain superfamily/Winged helix DNA-binding domain"/>
    <property type="match status" value="1"/>
</dbReference>
<accession>A0A1I5HBX3</accession>
<dbReference type="OrthoDB" id="134985at2"/>
<evidence type="ECO:0000313" key="2">
    <source>
        <dbReference type="EMBL" id="SFO45733.1"/>
    </source>
</evidence>
<dbReference type="PROSITE" id="PS50043">
    <property type="entry name" value="HTH_LUXR_2"/>
    <property type="match status" value="1"/>
</dbReference>
<dbReference type="Pfam" id="PF00196">
    <property type="entry name" value="GerE"/>
    <property type="match status" value="1"/>
</dbReference>
<dbReference type="CDD" id="cd06170">
    <property type="entry name" value="LuxR_C_like"/>
    <property type="match status" value="1"/>
</dbReference>
<name>A0A1I5HBX3_9ACTN</name>
<dbReference type="Proteomes" id="UP000183642">
    <property type="component" value="Unassembled WGS sequence"/>
</dbReference>
<evidence type="ECO:0000313" key="3">
    <source>
        <dbReference type="Proteomes" id="UP000183642"/>
    </source>
</evidence>
<reference evidence="3" key="1">
    <citation type="submission" date="2016-10" db="EMBL/GenBank/DDBJ databases">
        <authorList>
            <person name="Varghese N."/>
            <person name="Submissions S."/>
        </authorList>
    </citation>
    <scope>NUCLEOTIDE SEQUENCE [LARGE SCALE GENOMIC DNA]</scope>
    <source>
        <strain evidence="3">DSM 43161</strain>
    </source>
</reference>
<dbReference type="Gene3D" id="1.25.40.10">
    <property type="entry name" value="Tetratricopeptide repeat domain"/>
    <property type="match status" value="1"/>
</dbReference>
<dbReference type="Pfam" id="PF25873">
    <property type="entry name" value="WHD_MalT"/>
    <property type="match status" value="1"/>
</dbReference>
<dbReference type="GO" id="GO:0006355">
    <property type="term" value="P:regulation of DNA-templated transcription"/>
    <property type="evidence" value="ECO:0007669"/>
    <property type="project" value="InterPro"/>
</dbReference>
<dbReference type="InterPro" id="IPR036388">
    <property type="entry name" value="WH-like_DNA-bd_sf"/>
</dbReference>